<dbReference type="PROSITE" id="PS50110">
    <property type="entry name" value="RESPONSE_REGULATORY"/>
    <property type="match status" value="1"/>
</dbReference>
<dbReference type="EMBL" id="AP027370">
    <property type="protein sequence ID" value="BDY13337.1"/>
    <property type="molecule type" value="Genomic_DNA"/>
</dbReference>
<evidence type="ECO:0000256" key="6">
    <source>
        <dbReference type="PROSITE-ProRule" id="PRU00169"/>
    </source>
</evidence>
<dbReference type="SMART" id="SM00448">
    <property type="entry name" value="REC"/>
    <property type="match status" value="1"/>
</dbReference>
<dbReference type="InterPro" id="IPR001867">
    <property type="entry name" value="OmpR/PhoB-type_DNA-bd"/>
</dbReference>
<keyword evidence="4 7" id="KW-0238">DNA-binding</keyword>
<evidence type="ECO:0000313" key="11">
    <source>
        <dbReference type="Proteomes" id="UP001321445"/>
    </source>
</evidence>
<dbReference type="SMART" id="SM00862">
    <property type="entry name" value="Trans_reg_C"/>
    <property type="match status" value="1"/>
</dbReference>
<dbReference type="InterPro" id="IPR011006">
    <property type="entry name" value="CheY-like_superfamily"/>
</dbReference>
<dbReference type="RefSeq" id="WP_286336293.1">
    <property type="nucleotide sequence ID" value="NZ_AP027370.1"/>
</dbReference>
<keyword evidence="5" id="KW-0804">Transcription</keyword>
<dbReference type="Gene3D" id="1.10.10.10">
    <property type="entry name" value="Winged helix-like DNA-binding domain superfamily/Winged helix DNA-binding domain"/>
    <property type="match status" value="1"/>
</dbReference>
<feature type="DNA-binding region" description="OmpR/PhoB-type" evidence="7">
    <location>
        <begin position="120"/>
        <end position="221"/>
    </location>
</feature>
<dbReference type="Pfam" id="PF00486">
    <property type="entry name" value="Trans_reg_C"/>
    <property type="match status" value="1"/>
</dbReference>
<keyword evidence="11" id="KW-1185">Reference proteome</keyword>
<dbReference type="SUPFAM" id="SSF52172">
    <property type="entry name" value="CheY-like"/>
    <property type="match status" value="1"/>
</dbReference>
<evidence type="ECO:0000256" key="2">
    <source>
        <dbReference type="ARBA" id="ARBA00023012"/>
    </source>
</evidence>
<evidence type="ECO:0000256" key="1">
    <source>
        <dbReference type="ARBA" id="ARBA00022553"/>
    </source>
</evidence>
<accession>A0ABN6WYM8</accession>
<dbReference type="InterPro" id="IPR001789">
    <property type="entry name" value="Sig_transdc_resp-reg_receiver"/>
</dbReference>
<evidence type="ECO:0000256" key="4">
    <source>
        <dbReference type="ARBA" id="ARBA00023125"/>
    </source>
</evidence>
<dbReference type="InterPro" id="IPR016032">
    <property type="entry name" value="Sig_transdc_resp-reg_C-effctor"/>
</dbReference>
<evidence type="ECO:0000259" key="9">
    <source>
        <dbReference type="PROSITE" id="PS51755"/>
    </source>
</evidence>
<evidence type="ECO:0000256" key="7">
    <source>
        <dbReference type="PROSITE-ProRule" id="PRU01091"/>
    </source>
</evidence>
<protein>
    <submittedName>
        <fullName evidence="10">DNA-binding response regulator</fullName>
    </submittedName>
</protein>
<dbReference type="PANTHER" id="PTHR48111:SF22">
    <property type="entry name" value="REGULATOR OF RPOS"/>
    <property type="match status" value="1"/>
</dbReference>
<evidence type="ECO:0000259" key="8">
    <source>
        <dbReference type="PROSITE" id="PS50110"/>
    </source>
</evidence>
<keyword evidence="3" id="KW-0805">Transcription regulation</keyword>
<organism evidence="10 11">
    <name type="scientific">Hydrogenimonas cancrithermarum</name>
    <dbReference type="NCBI Taxonomy" id="2993563"/>
    <lineage>
        <taxon>Bacteria</taxon>
        <taxon>Pseudomonadati</taxon>
        <taxon>Campylobacterota</taxon>
        <taxon>Epsilonproteobacteria</taxon>
        <taxon>Campylobacterales</taxon>
        <taxon>Hydrogenimonadaceae</taxon>
        <taxon>Hydrogenimonas</taxon>
    </lineage>
</organism>
<dbReference type="InterPro" id="IPR039420">
    <property type="entry name" value="WalR-like"/>
</dbReference>
<feature type="modified residue" description="4-aspartylphosphate" evidence="6">
    <location>
        <position position="52"/>
    </location>
</feature>
<proteinExistence type="predicted"/>
<dbReference type="PANTHER" id="PTHR48111">
    <property type="entry name" value="REGULATOR OF RPOS"/>
    <property type="match status" value="1"/>
</dbReference>
<feature type="domain" description="OmpR/PhoB-type" evidence="9">
    <location>
        <begin position="120"/>
        <end position="221"/>
    </location>
</feature>
<evidence type="ECO:0000313" key="10">
    <source>
        <dbReference type="EMBL" id="BDY13337.1"/>
    </source>
</evidence>
<dbReference type="CDD" id="cd00383">
    <property type="entry name" value="trans_reg_C"/>
    <property type="match status" value="1"/>
</dbReference>
<dbReference type="PROSITE" id="PS51755">
    <property type="entry name" value="OMPR_PHOB"/>
    <property type="match status" value="1"/>
</dbReference>
<name>A0ABN6WYM8_9BACT</name>
<dbReference type="Proteomes" id="UP001321445">
    <property type="component" value="Chromosome"/>
</dbReference>
<keyword evidence="2" id="KW-0902">Two-component regulatory system</keyword>
<gene>
    <name evidence="10" type="ORF">HCR_16490</name>
</gene>
<dbReference type="SUPFAM" id="SSF46894">
    <property type="entry name" value="C-terminal effector domain of the bipartite response regulators"/>
    <property type="match status" value="1"/>
</dbReference>
<dbReference type="Gene3D" id="3.40.50.2300">
    <property type="match status" value="1"/>
</dbReference>
<keyword evidence="1 6" id="KW-0597">Phosphoprotein</keyword>
<dbReference type="GO" id="GO:0003677">
    <property type="term" value="F:DNA binding"/>
    <property type="evidence" value="ECO:0007669"/>
    <property type="project" value="UniProtKB-KW"/>
</dbReference>
<reference evidence="10 11" key="1">
    <citation type="submission" date="2023-03" db="EMBL/GenBank/DDBJ databases">
        <title>Description of Hydrogenimonas sp. ISO32.</title>
        <authorList>
            <person name="Mino S."/>
            <person name="Fukazawa S."/>
            <person name="Sawabe T."/>
        </authorList>
    </citation>
    <scope>NUCLEOTIDE SEQUENCE [LARGE SCALE GENOMIC DNA]</scope>
    <source>
        <strain evidence="10 11">ISO32</strain>
    </source>
</reference>
<dbReference type="InterPro" id="IPR036388">
    <property type="entry name" value="WH-like_DNA-bd_sf"/>
</dbReference>
<sequence>MINILMIEDDIDISSLLAKFLAQYGMNVQCVETPKAALNALQLDQYDLIILDLTLPQMDGLELCKLIRKDYDIPIIISSARSDLTDKIIGLEYGADDYLPKPYEPRELVARIQTVLRRYRPTLRNEGSDFELNEGKMQIRFKGELLDLTTAEYEILRLLLLNAGTVLSRDYLANNAESISWESSERTIDVIISRVRNKIGDNPKQPRYIHSIRGAGYKFTP</sequence>
<evidence type="ECO:0000256" key="5">
    <source>
        <dbReference type="ARBA" id="ARBA00023163"/>
    </source>
</evidence>
<dbReference type="Gene3D" id="6.10.250.690">
    <property type="match status" value="1"/>
</dbReference>
<evidence type="ECO:0000256" key="3">
    <source>
        <dbReference type="ARBA" id="ARBA00023015"/>
    </source>
</evidence>
<dbReference type="Pfam" id="PF00072">
    <property type="entry name" value="Response_reg"/>
    <property type="match status" value="1"/>
</dbReference>
<feature type="domain" description="Response regulatory" evidence="8">
    <location>
        <begin position="3"/>
        <end position="116"/>
    </location>
</feature>